<proteinExistence type="predicted"/>
<name>A0A8J4TMM1_CLAMG</name>
<accession>A0A8J4TMM1</accession>
<keyword evidence="3" id="KW-1185">Reference proteome</keyword>
<evidence type="ECO:0000313" key="2">
    <source>
        <dbReference type="EMBL" id="KAF5886549.1"/>
    </source>
</evidence>
<gene>
    <name evidence="2" type="ORF">DAT39_022495</name>
</gene>
<feature type="compositionally biased region" description="Polar residues" evidence="1">
    <location>
        <begin position="1"/>
        <end position="12"/>
    </location>
</feature>
<dbReference type="EMBL" id="QNUK01001171">
    <property type="protein sequence ID" value="KAF5886549.1"/>
    <property type="molecule type" value="Genomic_DNA"/>
</dbReference>
<dbReference type="Proteomes" id="UP000727407">
    <property type="component" value="Unassembled WGS sequence"/>
</dbReference>
<comment type="caution">
    <text evidence="2">The sequence shown here is derived from an EMBL/GenBank/DDBJ whole genome shotgun (WGS) entry which is preliminary data.</text>
</comment>
<feature type="region of interest" description="Disordered" evidence="1">
    <location>
        <begin position="1"/>
        <end position="30"/>
    </location>
</feature>
<reference evidence="2" key="1">
    <citation type="submission" date="2020-07" db="EMBL/GenBank/DDBJ databases">
        <title>Clarias magur genome sequencing, assembly and annotation.</title>
        <authorList>
            <person name="Kushwaha B."/>
            <person name="Kumar R."/>
            <person name="Das P."/>
            <person name="Joshi C.G."/>
            <person name="Kumar D."/>
            <person name="Nagpure N.S."/>
            <person name="Pandey M."/>
            <person name="Agarwal S."/>
            <person name="Srivastava S."/>
            <person name="Singh M."/>
            <person name="Sahoo L."/>
            <person name="Jayasankar P."/>
            <person name="Meher P.K."/>
            <person name="Koringa P.G."/>
            <person name="Iquebal M.A."/>
            <person name="Das S.P."/>
            <person name="Bit A."/>
            <person name="Patnaik S."/>
            <person name="Patel N."/>
            <person name="Shah T.M."/>
            <person name="Hinsu A."/>
            <person name="Jena J.K."/>
        </authorList>
    </citation>
    <scope>NUCLEOTIDE SEQUENCE</scope>
    <source>
        <strain evidence="2">CIFAMagur01</strain>
        <tissue evidence="2">Testis</tissue>
    </source>
</reference>
<dbReference type="AlphaFoldDB" id="A0A8J4TMM1"/>
<evidence type="ECO:0000256" key="1">
    <source>
        <dbReference type="SAM" id="MobiDB-lite"/>
    </source>
</evidence>
<sequence length="102" mass="11125">MESLESHPSASTAAERRSVALGSHSSPSSASLFSSFMRRITAFSRRGTFHILTRLVREADTTDTRSAETSGLASSVCDCVHHSESEANLERTRSQKAPIPCW</sequence>
<organism evidence="2 3">
    <name type="scientific">Clarias magur</name>
    <name type="common">Asian catfish</name>
    <name type="synonym">Macropteronotus magur</name>
    <dbReference type="NCBI Taxonomy" id="1594786"/>
    <lineage>
        <taxon>Eukaryota</taxon>
        <taxon>Metazoa</taxon>
        <taxon>Chordata</taxon>
        <taxon>Craniata</taxon>
        <taxon>Vertebrata</taxon>
        <taxon>Euteleostomi</taxon>
        <taxon>Actinopterygii</taxon>
        <taxon>Neopterygii</taxon>
        <taxon>Teleostei</taxon>
        <taxon>Ostariophysi</taxon>
        <taxon>Siluriformes</taxon>
        <taxon>Clariidae</taxon>
        <taxon>Clarias</taxon>
    </lineage>
</organism>
<protein>
    <submittedName>
        <fullName evidence="2">Uncharacterized protein</fullName>
    </submittedName>
</protein>
<evidence type="ECO:0000313" key="3">
    <source>
        <dbReference type="Proteomes" id="UP000727407"/>
    </source>
</evidence>
<feature type="compositionally biased region" description="Low complexity" evidence="1">
    <location>
        <begin position="19"/>
        <end position="30"/>
    </location>
</feature>